<dbReference type="Proteomes" id="UP000195402">
    <property type="component" value="Unassembled WGS sequence"/>
</dbReference>
<dbReference type="OMA" id="HKINIRE"/>
<sequence>MPGTIQVSVLDLMDLPSSSSSSSSISVKVSMGKKQYQTWDKGDFSFPLLTLRDNLIITLHDAEGKELSRTGVETMSVVQKGILDDFFVLEGGGRLHMKFQFTLSDEERKRIQELRETALKKKQEELLITNSLRLSETAALATVGGNVGSSSMSLNHEVTDSPESLVQMEAVSNTGGPIQSGLTSNPDNRSKDPISGSGNGDGVLLDQLEQPVPDQISASIQKDSISNPDNYSKVPISDSGDGNRLLLTRLEQPVPNDMDGSEETSSTVLSEELQIGHTEANEKILDKRETQLPPIDITTRPPILSLEALDPHPGDHSVSCTLEEDRILDKRETQLTPTDIPMGTISSLEALDTHSGEYSASGTLEKDRILSKIETLLTPTDIPMRPISLLEALDTHSGGHSVSGILETDKILDKTETQLPPTGIPMRPISLKKALDPDSGHHSVSGTLEEEDRIRNPEKQSELKKTPSNVRKMISAFESSQAKELAPRVDAPTMKIQLNKSKSTGSLKGPNVKDLMIERNNRKQIAETESSLSSTGKSQEKVLQQSLKYIREQKDTGLEQRTKKNMHEHETSQEELQEAMTVKNKTREVAETESSLSAIGTSQKMKLQQSVNYIRERKYISTEQHGKEGLREHETSQEELTGVSAAETATFMRQMPARPVDTDQSCSVSKDQQDSNLKLLEEELKTCIQDTEKLYIPESLSEKTQLVAHCGVEQYPFDSSGSCIFPDESRRLCITTASKQVMDLVGGCGIFAETDRRKMSLSRTEAMEEGKKLLGKVNSAK</sequence>
<dbReference type="AlphaFoldDB" id="A0A200QDB3"/>
<feature type="region of interest" description="Disordered" evidence="1">
    <location>
        <begin position="418"/>
        <end position="467"/>
    </location>
</feature>
<proteinExistence type="predicted"/>
<comment type="caution">
    <text evidence="2">The sequence shown here is derived from an EMBL/GenBank/DDBJ whole genome shotgun (WGS) entry which is preliminary data.</text>
</comment>
<feature type="compositionally biased region" description="Polar residues" evidence="1">
    <location>
        <begin position="173"/>
        <end position="187"/>
    </location>
</feature>
<feature type="region of interest" description="Disordered" evidence="1">
    <location>
        <begin position="219"/>
        <end position="243"/>
    </location>
</feature>
<dbReference type="OrthoDB" id="1939272at2759"/>
<reference evidence="2 3" key="1">
    <citation type="journal article" date="2017" name="Mol. Plant">
        <title>The Genome of Medicinal Plant Macleaya cordata Provides New Insights into Benzylisoquinoline Alkaloids Metabolism.</title>
        <authorList>
            <person name="Liu X."/>
            <person name="Liu Y."/>
            <person name="Huang P."/>
            <person name="Ma Y."/>
            <person name="Qing Z."/>
            <person name="Tang Q."/>
            <person name="Cao H."/>
            <person name="Cheng P."/>
            <person name="Zheng Y."/>
            <person name="Yuan Z."/>
            <person name="Zhou Y."/>
            <person name="Liu J."/>
            <person name="Tang Z."/>
            <person name="Zhuo Y."/>
            <person name="Zhang Y."/>
            <person name="Yu L."/>
            <person name="Huang J."/>
            <person name="Yang P."/>
            <person name="Peng Q."/>
            <person name="Zhang J."/>
            <person name="Jiang W."/>
            <person name="Zhang Z."/>
            <person name="Lin K."/>
            <person name="Ro D.K."/>
            <person name="Chen X."/>
            <person name="Xiong X."/>
            <person name="Shang Y."/>
            <person name="Huang S."/>
            <person name="Zeng J."/>
        </authorList>
    </citation>
    <scope>NUCLEOTIDE SEQUENCE [LARGE SCALE GENOMIC DNA]</scope>
    <source>
        <strain evidence="3">cv. BLH2017</strain>
        <tissue evidence="2">Root</tissue>
    </source>
</reference>
<feature type="region of interest" description="Disordered" evidence="1">
    <location>
        <begin position="554"/>
        <end position="577"/>
    </location>
</feature>
<evidence type="ECO:0000256" key="1">
    <source>
        <dbReference type="SAM" id="MobiDB-lite"/>
    </source>
</evidence>
<protein>
    <submittedName>
        <fullName evidence="2">Uncharacterized protein</fullName>
    </submittedName>
</protein>
<feature type="compositionally biased region" description="Basic and acidic residues" evidence="1">
    <location>
        <begin position="452"/>
        <end position="465"/>
    </location>
</feature>
<keyword evidence="3" id="KW-1185">Reference proteome</keyword>
<dbReference type="PANTHER" id="PTHR36810">
    <property type="entry name" value="BNACNNG47150D PROTEIN"/>
    <property type="match status" value="1"/>
</dbReference>
<accession>A0A200QDB3</accession>
<dbReference type="PANTHER" id="PTHR36810:SF1">
    <property type="entry name" value="OS05G0232200 PROTEIN"/>
    <property type="match status" value="1"/>
</dbReference>
<evidence type="ECO:0000313" key="2">
    <source>
        <dbReference type="EMBL" id="OVA08443.1"/>
    </source>
</evidence>
<organism evidence="2 3">
    <name type="scientific">Macleaya cordata</name>
    <name type="common">Five-seeded plume-poppy</name>
    <name type="synonym">Bocconia cordata</name>
    <dbReference type="NCBI Taxonomy" id="56857"/>
    <lineage>
        <taxon>Eukaryota</taxon>
        <taxon>Viridiplantae</taxon>
        <taxon>Streptophyta</taxon>
        <taxon>Embryophyta</taxon>
        <taxon>Tracheophyta</taxon>
        <taxon>Spermatophyta</taxon>
        <taxon>Magnoliopsida</taxon>
        <taxon>Ranunculales</taxon>
        <taxon>Papaveraceae</taxon>
        <taxon>Papaveroideae</taxon>
        <taxon>Macleaya</taxon>
    </lineage>
</organism>
<feature type="region of interest" description="Disordered" evidence="1">
    <location>
        <begin position="252"/>
        <end position="271"/>
    </location>
</feature>
<name>A0A200QDB3_MACCD</name>
<dbReference type="EMBL" id="MVGT01002328">
    <property type="protein sequence ID" value="OVA08443.1"/>
    <property type="molecule type" value="Genomic_DNA"/>
</dbReference>
<evidence type="ECO:0000313" key="3">
    <source>
        <dbReference type="Proteomes" id="UP000195402"/>
    </source>
</evidence>
<dbReference type="InParanoid" id="A0A200QDB3"/>
<gene>
    <name evidence="2" type="ORF">BVC80_209g178</name>
</gene>
<feature type="compositionally biased region" description="Basic and acidic residues" evidence="1">
    <location>
        <begin position="554"/>
        <end position="572"/>
    </location>
</feature>
<feature type="compositionally biased region" description="Polar residues" evidence="1">
    <location>
        <begin position="219"/>
        <end position="230"/>
    </location>
</feature>
<feature type="region of interest" description="Disordered" evidence="1">
    <location>
        <begin position="173"/>
        <end position="205"/>
    </location>
</feature>